<dbReference type="RefSeq" id="WP_009501842.1">
    <property type="nucleotide sequence ID" value="NZ_ANIN01000002.1"/>
</dbReference>
<keyword evidence="3" id="KW-1185">Reference proteome</keyword>
<sequence>MGKLLTTIGTWLISNFIGRALAGAGLAIAGSYTFGLFIDYFINKALSMLNNIPMAGLIGVAGIDKAISILLTAVMIKVYLATVSQGINIVKAK</sequence>
<dbReference type="STRING" id="1230338.MOMA_06996"/>
<dbReference type="AlphaFoldDB" id="L2F5F6"/>
<protein>
    <recommendedName>
        <fullName evidence="4">DUF2523 domain-containing protein</fullName>
    </recommendedName>
</protein>
<feature type="transmembrane region" description="Helical" evidence="1">
    <location>
        <begin position="20"/>
        <end position="42"/>
    </location>
</feature>
<gene>
    <name evidence="2" type="ORF">MOMA_06996</name>
</gene>
<comment type="caution">
    <text evidence="2">The sequence shown here is derived from an EMBL/GenBank/DDBJ whole genome shotgun (WGS) entry which is preliminary data.</text>
</comment>
<dbReference type="EMBL" id="ANIN01000002">
    <property type="protein sequence ID" value="ELA08289.1"/>
    <property type="molecule type" value="Genomic_DNA"/>
</dbReference>
<keyword evidence="1" id="KW-0472">Membrane</keyword>
<dbReference type="Proteomes" id="UP000023795">
    <property type="component" value="Unassembled WGS sequence"/>
</dbReference>
<feature type="transmembrane region" description="Helical" evidence="1">
    <location>
        <begin position="54"/>
        <end position="76"/>
    </location>
</feature>
<name>L2F5F6_9GAMM</name>
<proteinExistence type="predicted"/>
<dbReference type="OrthoDB" id="9999762at2"/>
<keyword evidence="1" id="KW-0812">Transmembrane</keyword>
<keyword evidence="1" id="KW-1133">Transmembrane helix</keyword>
<accession>L2F5F6</accession>
<evidence type="ECO:0000313" key="3">
    <source>
        <dbReference type="Proteomes" id="UP000023795"/>
    </source>
</evidence>
<evidence type="ECO:0000313" key="2">
    <source>
        <dbReference type="EMBL" id="ELA08289.1"/>
    </source>
</evidence>
<organism evidence="2 3">
    <name type="scientific">Moraxella macacae 0408225</name>
    <dbReference type="NCBI Taxonomy" id="1230338"/>
    <lineage>
        <taxon>Bacteria</taxon>
        <taxon>Pseudomonadati</taxon>
        <taxon>Pseudomonadota</taxon>
        <taxon>Gammaproteobacteria</taxon>
        <taxon>Moraxellales</taxon>
        <taxon>Moraxellaceae</taxon>
        <taxon>Moraxella</taxon>
    </lineage>
</organism>
<evidence type="ECO:0008006" key="4">
    <source>
        <dbReference type="Google" id="ProtNLM"/>
    </source>
</evidence>
<reference evidence="2 3" key="1">
    <citation type="journal article" date="2013" name="Genome Announc.">
        <title>Genome Sequence of Moraxella macacae 0408225, a Novel Bacterial Species Isolated from a Cynomolgus Macaque with Epistaxis.</title>
        <authorList>
            <person name="Ladner J.T."/>
            <person name="Whitehouse C.A."/>
            <person name="Koroleva G.I."/>
            <person name="Palacios G.F."/>
        </authorList>
    </citation>
    <scope>NUCLEOTIDE SEQUENCE [LARGE SCALE GENOMIC DNA]</scope>
    <source>
        <strain evidence="2 3">0408225</strain>
    </source>
</reference>
<evidence type="ECO:0000256" key="1">
    <source>
        <dbReference type="SAM" id="Phobius"/>
    </source>
</evidence>
<dbReference type="PATRIC" id="fig|1230338.3.peg.1489"/>